<evidence type="ECO:0000313" key="2">
    <source>
        <dbReference type="Proteomes" id="UP000321832"/>
    </source>
</evidence>
<name>A0A5C6TPD9_9BURK</name>
<dbReference type="AlphaFoldDB" id="A0A5C6TPD9"/>
<keyword evidence="2" id="KW-1185">Reference proteome</keyword>
<protein>
    <submittedName>
        <fullName evidence="1">Uncharacterized protein</fullName>
    </submittedName>
</protein>
<accession>A0A5C6TPD9</accession>
<comment type="caution">
    <text evidence="1">The sequence shown here is derived from an EMBL/GenBank/DDBJ whole genome shotgun (WGS) entry which is preliminary data.</text>
</comment>
<dbReference type="Proteomes" id="UP000321832">
    <property type="component" value="Unassembled WGS sequence"/>
</dbReference>
<sequence length="186" mass="20775">MKYQALLIAAGTLTIVATAVYTLGFEKHNGVHQATNNIDSPPTPQIIRGGNSEYSRQTPISHDVDCPATRTDCLEYAAAPQHVIKPQLQASATKPDFDKKLAELHELEGQLLKEVSNPKPNFARLDSLLEKYQNSGAQSAVPFVDFRQLREMLKHVDKMQTDAEALDRLVKKGDKLTPDEQQREMH</sequence>
<evidence type="ECO:0000313" key="1">
    <source>
        <dbReference type="EMBL" id="TXC62106.1"/>
    </source>
</evidence>
<organism evidence="1 2">
    <name type="scientific">Piscinibacter aquaticus</name>
    <dbReference type="NCBI Taxonomy" id="392597"/>
    <lineage>
        <taxon>Bacteria</taxon>
        <taxon>Pseudomonadati</taxon>
        <taxon>Pseudomonadota</taxon>
        <taxon>Betaproteobacteria</taxon>
        <taxon>Burkholderiales</taxon>
        <taxon>Sphaerotilaceae</taxon>
        <taxon>Piscinibacter</taxon>
    </lineage>
</organism>
<gene>
    <name evidence="1" type="ORF">FSC37_22290</name>
</gene>
<proteinExistence type="predicted"/>
<reference evidence="1 2" key="1">
    <citation type="submission" date="2019-08" db="EMBL/GenBank/DDBJ databases">
        <authorList>
            <person name="Khan S.A."/>
            <person name="Jeon C.O."/>
            <person name="Jeong S.E."/>
        </authorList>
    </citation>
    <scope>NUCLEOTIDE SEQUENCE [LARGE SCALE GENOMIC DNA]</scope>
    <source>
        <strain evidence="2">IMCC1728</strain>
    </source>
</reference>
<dbReference type="EMBL" id="VOPW01000002">
    <property type="protein sequence ID" value="TXC62106.1"/>
    <property type="molecule type" value="Genomic_DNA"/>
</dbReference>